<gene>
    <name evidence="1" type="ORF">R69658_06347</name>
    <name evidence="2" type="ORF">SAMN05192563_1011210</name>
</gene>
<organism evidence="2 3">
    <name type="scientific">Paraburkholderia aspalathi</name>
    <dbReference type="NCBI Taxonomy" id="1324617"/>
    <lineage>
        <taxon>Bacteria</taxon>
        <taxon>Pseudomonadati</taxon>
        <taxon>Pseudomonadota</taxon>
        <taxon>Betaproteobacteria</taxon>
        <taxon>Burkholderiales</taxon>
        <taxon>Burkholderiaceae</taxon>
        <taxon>Paraburkholderia</taxon>
    </lineage>
</organism>
<accession>A0A1I7DU56</accession>
<protein>
    <submittedName>
        <fullName evidence="2">Uncharacterized protein</fullName>
    </submittedName>
</protein>
<proteinExistence type="predicted"/>
<evidence type="ECO:0000313" key="3">
    <source>
        <dbReference type="Proteomes" id="UP000198844"/>
    </source>
</evidence>
<reference evidence="1 4" key="2">
    <citation type="submission" date="2021-02" db="EMBL/GenBank/DDBJ databases">
        <authorList>
            <person name="Vanwijnsberghe S."/>
        </authorList>
    </citation>
    <scope>NUCLEOTIDE SEQUENCE [LARGE SCALE GENOMIC DNA]</scope>
    <source>
        <strain evidence="1 4">R-69658</strain>
    </source>
</reference>
<sequence length="55" mass="5825">MATVHFHRLAELSSDVFGLQRRGTKGNVAGGSTGLSQAIRTGPAREFLLKGDKAI</sequence>
<dbReference type="EMBL" id="FPBH01000011">
    <property type="protein sequence ID" value="SFU15194.1"/>
    <property type="molecule type" value="Genomic_DNA"/>
</dbReference>
<dbReference type="AlphaFoldDB" id="A0A1I7DU56"/>
<reference evidence="2 3" key="1">
    <citation type="submission" date="2016-10" db="EMBL/GenBank/DDBJ databases">
        <authorList>
            <person name="de Groot N.N."/>
        </authorList>
    </citation>
    <scope>NUCLEOTIDE SEQUENCE [LARGE SCALE GENOMIC DNA]</scope>
    <source>
        <strain evidence="2 3">LMG 27731</strain>
    </source>
</reference>
<dbReference type="Proteomes" id="UP000198844">
    <property type="component" value="Unassembled WGS sequence"/>
</dbReference>
<evidence type="ECO:0000313" key="1">
    <source>
        <dbReference type="EMBL" id="CAE6832425.1"/>
    </source>
</evidence>
<evidence type="ECO:0000313" key="4">
    <source>
        <dbReference type="Proteomes" id="UP000674425"/>
    </source>
</evidence>
<dbReference type="EMBL" id="CAJNAU010000086">
    <property type="protein sequence ID" value="CAE6832425.1"/>
    <property type="molecule type" value="Genomic_DNA"/>
</dbReference>
<name>A0A1I7DU56_9BURK</name>
<dbReference type="Proteomes" id="UP000674425">
    <property type="component" value="Unassembled WGS sequence"/>
</dbReference>
<keyword evidence="4" id="KW-1185">Reference proteome</keyword>
<evidence type="ECO:0000313" key="2">
    <source>
        <dbReference type="EMBL" id="SFU15194.1"/>
    </source>
</evidence>